<dbReference type="GO" id="GO:0005829">
    <property type="term" value="C:cytosol"/>
    <property type="evidence" value="ECO:0007669"/>
    <property type="project" value="TreeGrafter"/>
</dbReference>
<dbReference type="InterPro" id="IPR036600">
    <property type="entry name" value="PAH_sf"/>
</dbReference>
<evidence type="ECO:0000256" key="6">
    <source>
        <dbReference type="ARBA" id="ARBA00022833"/>
    </source>
</evidence>
<evidence type="ECO:0000256" key="3">
    <source>
        <dbReference type="ARBA" id="ARBA00022670"/>
    </source>
</evidence>
<keyword evidence="6" id="KW-0862">Zinc</keyword>
<dbReference type="GO" id="GO:0005634">
    <property type="term" value="C:nucleus"/>
    <property type="evidence" value="ECO:0007669"/>
    <property type="project" value="UniProtKB-SubCell"/>
</dbReference>
<comment type="caution">
    <text evidence="11">The sequence shown here is derived from an EMBL/GenBank/DDBJ whole genome shotgun (WGS) entry which is preliminary data.</text>
</comment>
<dbReference type="GO" id="GO:0043171">
    <property type="term" value="P:peptide catabolic process"/>
    <property type="evidence" value="ECO:0007669"/>
    <property type="project" value="TreeGrafter"/>
</dbReference>
<dbReference type="PROSITE" id="PS51477">
    <property type="entry name" value="PAH"/>
    <property type="match status" value="1"/>
</dbReference>
<dbReference type="EMBL" id="BRYA01000330">
    <property type="protein sequence ID" value="GMI47106.1"/>
    <property type="molecule type" value="Genomic_DNA"/>
</dbReference>
<sequence length="612" mass="67188">MESNVEDAQLYLDQVKHEVGDRSRSYNEFVETMKNFSAQTIDTPGVITRVSNLFRDHPNLILSFNTFLPDCYKIELKAIEGASTPMASGPGIPPQGTHAPSIHPPMPPHMMPSSMVSLYGRGDEFKANMVVNAPPVIGATDAGVLYAHPSSLKASILIDDSYTTMSESLDPTMFFGFDLKGWLPYSIVCFGVNHVMSFFSQPSASYRAPNNRSASEGVLALVFEAIFELYSPKVENEIPSGYFGAFKGSAVKGSDDLSTSFPLPAKRKDEVVKEMDLTQTTASNGRKGATFSENVKAQEDNVRKLGTSSCNDKQHEGTTKRLIDNGETGRNAIVIWGCPKCGFKGTRTVFDQHHCGPALGDDSGDKCSIRYLSLSPSNLDVLLISTSNTALTTALSTAVTVPVGSTSAPEGRDGLAHFCENMLFMGTEKYPEEDGFNKFLAKRGGSSNAFTESESTTYYFNQQLDDNKLFPGGGDSYEGLDRFPDFFATPKFSLASVSREVNAVDSEHSKNLQSDVFRIYELEKRRAAKEHPYGRFWTGDKSTLLPKGGDEKGRMELKDDLGGFFDGNYRKAGGNVVVISPRGVDEMEKEVERITKDFKSTYIKEPSRLPIE</sequence>
<keyword evidence="12" id="KW-1185">Reference proteome</keyword>
<dbReference type="OrthoDB" id="952271at2759"/>
<dbReference type="GO" id="GO:0051603">
    <property type="term" value="P:proteolysis involved in protein catabolic process"/>
    <property type="evidence" value="ECO:0007669"/>
    <property type="project" value="TreeGrafter"/>
</dbReference>
<dbReference type="SUPFAM" id="SSF63411">
    <property type="entry name" value="LuxS/MPP-like metallohydrolase"/>
    <property type="match status" value="1"/>
</dbReference>
<name>A0A9W7GLU3_9STRA</name>
<evidence type="ECO:0000259" key="10">
    <source>
        <dbReference type="Pfam" id="PF00675"/>
    </source>
</evidence>
<dbReference type="GO" id="GO:0005739">
    <property type="term" value="C:mitochondrion"/>
    <property type="evidence" value="ECO:0007669"/>
    <property type="project" value="TreeGrafter"/>
</dbReference>
<keyword evidence="3" id="KW-0645">Protease</keyword>
<dbReference type="SUPFAM" id="SSF47762">
    <property type="entry name" value="PAH2 domain"/>
    <property type="match status" value="1"/>
</dbReference>
<dbReference type="InterPro" id="IPR050626">
    <property type="entry name" value="Peptidase_M16"/>
</dbReference>
<evidence type="ECO:0000256" key="9">
    <source>
        <dbReference type="PROSITE-ProRule" id="PRU00810"/>
    </source>
</evidence>
<dbReference type="PANTHER" id="PTHR43690:SF18">
    <property type="entry name" value="INSULIN-DEGRADING ENZYME-RELATED"/>
    <property type="match status" value="1"/>
</dbReference>
<evidence type="ECO:0000313" key="12">
    <source>
        <dbReference type="Proteomes" id="UP001165065"/>
    </source>
</evidence>
<evidence type="ECO:0000256" key="8">
    <source>
        <dbReference type="ARBA" id="ARBA00023242"/>
    </source>
</evidence>
<dbReference type="GO" id="GO:0006355">
    <property type="term" value="P:regulation of DNA-templated transcription"/>
    <property type="evidence" value="ECO:0007669"/>
    <property type="project" value="InterPro"/>
</dbReference>
<dbReference type="PANTHER" id="PTHR43690">
    <property type="entry name" value="NARDILYSIN"/>
    <property type="match status" value="1"/>
</dbReference>
<evidence type="ECO:0000313" key="11">
    <source>
        <dbReference type="EMBL" id="GMI47106.1"/>
    </source>
</evidence>
<comment type="subcellular location">
    <subcellularLocation>
        <location evidence="1 9">Nucleus</location>
    </subcellularLocation>
</comment>
<dbReference type="Proteomes" id="UP001165065">
    <property type="component" value="Unassembled WGS sequence"/>
</dbReference>
<evidence type="ECO:0000256" key="2">
    <source>
        <dbReference type="ARBA" id="ARBA00007261"/>
    </source>
</evidence>
<dbReference type="Pfam" id="PF00675">
    <property type="entry name" value="Peptidase_M16"/>
    <property type="match status" value="1"/>
</dbReference>
<dbReference type="Gene3D" id="3.30.830.10">
    <property type="entry name" value="Metalloenzyme, LuxS/M16 peptidase-like"/>
    <property type="match status" value="1"/>
</dbReference>
<dbReference type="GO" id="GO:0046872">
    <property type="term" value="F:metal ion binding"/>
    <property type="evidence" value="ECO:0007669"/>
    <property type="project" value="UniProtKB-KW"/>
</dbReference>
<keyword evidence="4" id="KW-0479">Metal-binding</keyword>
<evidence type="ECO:0000256" key="5">
    <source>
        <dbReference type="ARBA" id="ARBA00022801"/>
    </source>
</evidence>
<gene>
    <name evidence="11" type="ORF">TrCOL_g10725</name>
</gene>
<dbReference type="Gene3D" id="1.20.1160.11">
    <property type="entry name" value="Paired amphipathic helix"/>
    <property type="match status" value="1"/>
</dbReference>
<dbReference type="InterPro" id="IPR011249">
    <property type="entry name" value="Metalloenz_LuxS/M16"/>
</dbReference>
<proteinExistence type="inferred from homology"/>
<dbReference type="InterPro" id="IPR003822">
    <property type="entry name" value="PAH"/>
</dbReference>
<protein>
    <recommendedName>
        <fullName evidence="10">Peptidase M16 N-terminal domain-containing protein</fullName>
    </recommendedName>
</protein>
<evidence type="ECO:0000256" key="4">
    <source>
        <dbReference type="ARBA" id="ARBA00022723"/>
    </source>
</evidence>
<comment type="similarity">
    <text evidence="2">Belongs to the peptidase M16 family.</text>
</comment>
<dbReference type="Pfam" id="PF02671">
    <property type="entry name" value="PAH"/>
    <property type="match status" value="1"/>
</dbReference>
<keyword evidence="5" id="KW-0378">Hydrolase</keyword>
<dbReference type="AlphaFoldDB" id="A0A9W7GLU3"/>
<dbReference type="InterPro" id="IPR011765">
    <property type="entry name" value="Pept_M16_N"/>
</dbReference>
<accession>A0A9W7GLU3</accession>
<evidence type="ECO:0000256" key="1">
    <source>
        <dbReference type="ARBA" id="ARBA00004123"/>
    </source>
</evidence>
<dbReference type="FunFam" id="1.20.1160.11:FF:000001">
    <property type="entry name" value="Paired amphipathic helix protein Sin3"/>
    <property type="match status" value="1"/>
</dbReference>
<keyword evidence="8 9" id="KW-0539">Nucleus</keyword>
<dbReference type="GO" id="GO:0004222">
    <property type="term" value="F:metalloendopeptidase activity"/>
    <property type="evidence" value="ECO:0007669"/>
    <property type="project" value="TreeGrafter"/>
</dbReference>
<feature type="domain" description="Peptidase M16 N-terminal" evidence="10">
    <location>
        <begin position="387"/>
        <end position="525"/>
    </location>
</feature>
<reference evidence="12" key="1">
    <citation type="journal article" date="2023" name="Commun. Biol.">
        <title>Genome analysis of Parmales, the sister group of diatoms, reveals the evolutionary specialization of diatoms from phago-mixotrophs to photoautotrophs.</title>
        <authorList>
            <person name="Ban H."/>
            <person name="Sato S."/>
            <person name="Yoshikawa S."/>
            <person name="Yamada K."/>
            <person name="Nakamura Y."/>
            <person name="Ichinomiya M."/>
            <person name="Sato N."/>
            <person name="Blanc-Mathieu R."/>
            <person name="Endo H."/>
            <person name="Kuwata A."/>
            <person name="Ogata H."/>
        </authorList>
    </citation>
    <scope>NUCLEOTIDE SEQUENCE [LARGE SCALE GENOMIC DNA]</scope>
</reference>
<evidence type="ECO:0000256" key="7">
    <source>
        <dbReference type="ARBA" id="ARBA00023049"/>
    </source>
</evidence>
<organism evidence="11 12">
    <name type="scientific">Triparma columacea</name>
    <dbReference type="NCBI Taxonomy" id="722753"/>
    <lineage>
        <taxon>Eukaryota</taxon>
        <taxon>Sar</taxon>
        <taxon>Stramenopiles</taxon>
        <taxon>Ochrophyta</taxon>
        <taxon>Bolidophyceae</taxon>
        <taxon>Parmales</taxon>
        <taxon>Triparmaceae</taxon>
        <taxon>Triparma</taxon>
    </lineage>
</organism>
<keyword evidence="7" id="KW-0482">Metalloprotease</keyword>